<protein>
    <submittedName>
        <fullName evidence="2">DUF1840 domain-containing protein</fullName>
    </submittedName>
</protein>
<feature type="region of interest" description="Disordered" evidence="1">
    <location>
        <begin position="59"/>
        <end position="80"/>
    </location>
</feature>
<dbReference type="Pfam" id="PF08895">
    <property type="entry name" value="DUF1840"/>
    <property type="match status" value="1"/>
</dbReference>
<dbReference type="InterPro" id="IPR014991">
    <property type="entry name" value="DUF1840"/>
</dbReference>
<dbReference type="Proteomes" id="UP000545386">
    <property type="component" value="Unassembled WGS sequence"/>
</dbReference>
<accession>A0A842HQT9</accession>
<evidence type="ECO:0000256" key="1">
    <source>
        <dbReference type="SAM" id="MobiDB-lite"/>
    </source>
</evidence>
<dbReference type="RefSeq" id="WP_185778974.1">
    <property type="nucleotide sequence ID" value="NZ_JACJUU010000002.1"/>
</dbReference>
<dbReference type="AlphaFoldDB" id="A0A842HQT9"/>
<organism evidence="2 3">
    <name type="scientific">Pusillimonas minor</name>
    <dbReference type="NCBI Taxonomy" id="2697024"/>
    <lineage>
        <taxon>Bacteria</taxon>
        <taxon>Pseudomonadati</taxon>
        <taxon>Pseudomonadota</taxon>
        <taxon>Betaproteobacteria</taxon>
        <taxon>Burkholderiales</taxon>
        <taxon>Alcaligenaceae</taxon>
        <taxon>Pusillimonas</taxon>
    </lineage>
</organism>
<keyword evidence="3" id="KW-1185">Reference proteome</keyword>
<name>A0A842HQT9_9BURK</name>
<reference evidence="2 3" key="1">
    <citation type="submission" date="2020-08" db="EMBL/GenBank/DDBJ databases">
        <title>Paraeoetvoesia sp. YC-7-48 draft genome sequence.</title>
        <authorList>
            <person name="Yao L."/>
        </authorList>
    </citation>
    <scope>NUCLEOTIDE SEQUENCE [LARGE SCALE GENOMIC DNA]</scope>
    <source>
        <strain evidence="3">YC-7-48</strain>
    </source>
</reference>
<gene>
    <name evidence="2" type="ORF">GTU67_04705</name>
</gene>
<proteinExistence type="predicted"/>
<comment type="caution">
    <text evidence="2">The sequence shown here is derived from an EMBL/GenBank/DDBJ whole genome shotgun (WGS) entry which is preliminary data.</text>
</comment>
<evidence type="ECO:0000313" key="2">
    <source>
        <dbReference type="EMBL" id="MBC2769215.1"/>
    </source>
</evidence>
<sequence>MLVVFRAKPAAEVLMFAQHARDILSAAGRHYDTLPERGVLTAAQLDDLIKGLERAISHDTASPFQDEDDEENDVKEHPISRPVTFRQRAFPLMAMMKMCRDHNADITWEPAPVW</sequence>
<dbReference type="EMBL" id="JACJUU010000002">
    <property type="protein sequence ID" value="MBC2769215.1"/>
    <property type="molecule type" value="Genomic_DNA"/>
</dbReference>
<evidence type="ECO:0000313" key="3">
    <source>
        <dbReference type="Proteomes" id="UP000545386"/>
    </source>
</evidence>